<dbReference type="Proteomes" id="UP000199206">
    <property type="component" value="Unassembled WGS sequence"/>
</dbReference>
<evidence type="ECO:0000313" key="3">
    <source>
        <dbReference type="Proteomes" id="UP000199206"/>
    </source>
</evidence>
<keyword evidence="3" id="KW-1185">Reference proteome</keyword>
<name>A0A1H8IPZ8_9SPHN</name>
<keyword evidence="1" id="KW-0472">Membrane</keyword>
<feature type="transmembrane region" description="Helical" evidence="1">
    <location>
        <begin position="29"/>
        <end position="47"/>
    </location>
</feature>
<evidence type="ECO:0000313" key="2">
    <source>
        <dbReference type="EMBL" id="SEN69748.1"/>
    </source>
</evidence>
<dbReference type="AlphaFoldDB" id="A0A1H8IPZ8"/>
<accession>A0A1H8IPZ8</accession>
<protein>
    <recommendedName>
        <fullName evidence="4">Short C-terminal domain-containing protein</fullName>
    </recommendedName>
</protein>
<keyword evidence="1" id="KW-1133">Transmembrane helix</keyword>
<proteinExistence type="predicted"/>
<keyword evidence="1" id="KW-0812">Transmembrane</keyword>
<dbReference type="RefSeq" id="WP_139198131.1">
    <property type="nucleotide sequence ID" value="NZ_FOCF01000010.1"/>
</dbReference>
<reference evidence="3" key="1">
    <citation type="submission" date="2016-10" db="EMBL/GenBank/DDBJ databases">
        <authorList>
            <person name="Varghese N."/>
            <person name="Submissions S."/>
        </authorList>
    </citation>
    <scope>NUCLEOTIDE SEQUENCE [LARGE SCALE GENOMIC DNA]</scope>
    <source>
        <strain evidence="3">S6-262</strain>
    </source>
</reference>
<gene>
    <name evidence="2" type="ORF">SAMN05192583_3345</name>
</gene>
<dbReference type="STRING" id="1166340.SAMN05192583_3345"/>
<evidence type="ECO:0000256" key="1">
    <source>
        <dbReference type="SAM" id="Phobius"/>
    </source>
</evidence>
<dbReference type="EMBL" id="FOCF01000010">
    <property type="protein sequence ID" value="SEN69748.1"/>
    <property type="molecule type" value="Genomic_DNA"/>
</dbReference>
<organism evidence="2 3">
    <name type="scientific">Sphingomonas gellani</name>
    <dbReference type="NCBI Taxonomy" id="1166340"/>
    <lineage>
        <taxon>Bacteria</taxon>
        <taxon>Pseudomonadati</taxon>
        <taxon>Pseudomonadota</taxon>
        <taxon>Alphaproteobacteria</taxon>
        <taxon>Sphingomonadales</taxon>
        <taxon>Sphingomonadaceae</taxon>
        <taxon>Sphingomonas</taxon>
    </lineage>
</organism>
<dbReference type="OrthoDB" id="7561168at2"/>
<evidence type="ECO:0008006" key="4">
    <source>
        <dbReference type="Google" id="ProtNLM"/>
    </source>
</evidence>
<sequence length="271" mass="30386">MSVLFYSALLSACISGAIAEYKQRSTYIWAGLGLIAGPIAVMLILYVPSRRPGKAPVAPESASMRSIADEIYSLEEMRQRGIISDDEFTQGKAQLLAWPLSSPIPPALSPQRVWADGRRTWASYQPATRAAFTDLARRHELKVRWRDDVPFEVVCTYPVQPRLSLEFTLALEKGTIHCWGEGWELEGVDIGRPDKGMPGDLDQALDALIEGSGRVLIRTAYGATAPFWVALQVFRDDRWRTIRRRVGLPWPPVWRRQLLANHHGKPGTAPR</sequence>